<dbReference type="InterPro" id="IPR001387">
    <property type="entry name" value="Cro/C1-type_HTH"/>
</dbReference>
<dbReference type="EMBL" id="JAKRRY010000008">
    <property type="protein sequence ID" value="MCW8346016.1"/>
    <property type="molecule type" value="Genomic_DNA"/>
</dbReference>
<dbReference type="SMART" id="SM00530">
    <property type="entry name" value="HTH_XRE"/>
    <property type="match status" value="1"/>
</dbReference>
<evidence type="ECO:0000313" key="3">
    <source>
        <dbReference type="Proteomes" id="UP001155587"/>
    </source>
</evidence>
<dbReference type="CDD" id="cd00093">
    <property type="entry name" value="HTH_XRE"/>
    <property type="match status" value="1"/>
</dbReference>
<gene>
    <name evidence="2" type="ORF">MD535_08345</name>
</gene>
<sequence>MKKEIAVSFGRKVAEKRKEKGWLQGDLAKFSGLSKTYVGNLERGETNVALEKVYLCAYVLECPVQDLLPCDEEIFESIQERSE</sequence>
<organism evidence="2 3">
    <name type="scientific">Vibrio qingdaonensis</name>
    <dbReference type="NCBI Taxonomy" id="2829491"/>
    <lineage>
        <taxon>Bacteria</taxon>
        <taxon>Pseudomonadati</taxon>
        <taxon>Pseudomonadota</taxon>
        <taxon>Gammaproteobacteria</taxon>
        <taxon>Vibrionales</taxon>
        <taxon>Vibrionaceae</taxon>
        <taxon>Vibrio</taxon>
    </lineage>
</organism>
<evidence type="ECO:0000313" key="2">
    <source>
        <dbReference type="EMBL" id="MCW8346016.1"/>
    </source>
</evidence>
<proteinExistence type="predicted"/>
<name>A0A9X3CMB5_9VIBR</name>
<dbReference type="Pfam" id="PF01381">
    <property type="entry name" value="HTH_3"/>
    <property type="match status" value="1"/>
</dbReference>
<evidence type="ECO:0000259" key="1">
    <source>
        <dbReference type="PROSITE" id="PS50943"/>
    </source>
</evidence>
<dbReference type="Proteomes" id="UP001155587">
    <property type="component" value="Unassembled WGS sequence"/>
</dbReference>
<dbReference type="InterPro" id="IPR010982">
    <property type="entry name" value="Lambda_DNA-bd_dom_sf"/>
</dbReference>
<keyword evidence="3" id="KW-1185">Reference proteome</keyword>
<dbReference type="AlphaFoldDB" id="A0A9X3CMB5"/>
<feature type="domain" description="HTH cro/C1-type" evidence="1">
    <location>
        <begin position="13"/>
        <end position="67"/>
    </location>
</feature>
<dbReference type="PROSITE" id="PS50943">
    <property type="entry name" value="HTH_CROC1"/>
    <property type="match status" value="1"/>
</dbReference>
<comment type="caution">
    <text evidence="2">The sequence shown here is derived from an EMBL/GenBank/DDBJ whole genome shotgun (WGS) entry which is preliminary data.</text>
</comment>
<dbReference type="RefSeq" id="WP_023403758.1">
    <property type="nucleotide sequence ID" value="NZ_JAKRRY010000008.1"/>
</dbReference>
<reference evidence="2" key="1">
    <citation type="submission" date="2022-02" db="EMBL/GenBank/DDBJ databases">
        <title>Vibrio sp. nov, a new bacterium isolated from seawater.</title>
        <authorList>
            <person name="Yuan Y."/>
        </authorList>
    </citation>
    <scope>NUCLEOTIDE SEQUENCE</scope>
    <source>
        <strain evidence="2">ZSDZ65</strain>
    </source>
</reference>
<protein>
    <submittedName>
        <fullName evidence="2">Helix-turn-helix domain-containing protein</fullName>
    </submittedName>
</protein>
<dbReference type="SUPFAM" id="SSF47413">
    <property type="entry name" value="lambda repressor-like DNA-binding domains"/>
    <property type="match status" value="1"/>
</dbReference>
<accession>A0A9X3CMB5</accession>
<dbReference type="Gene3D" id="1.10.260.40">
    <property type="entry name" value="lambda repressor-like DNA-binding domains"/>
    <property type="match status" value="1"/>
</dbReference>
<dbReference type="GO" id="GO:0003677">
    <property type="term" value="F:DNA binding"/>
    <property type="evidence" value="ECO:0007669"/>
    <property type="project" value="InterPro"/>
</dbReference>